<evidence type="ECO:0000313" key="3">
    <source>
        <dbReference type="EMBL" id="CAK9259315.1"/>
    </source>
</evidence>
<accession>A0ABP0W138</accession>
<evidence type="ECO:0000256" key="1">
    <source>
        <dbReference type="SAM" id="MobiDB-lite"/>
    </source>
</evidence>
<feature type="region of interest" description="Disordered" evidence="1">
    <location>
        <begin position="284"/>
        <end position="315"/>
    </location>
</feature>
<organism evidence="3 4">
    <name type="scientific">Sphagnum jensenii</name>
    <dbReference type="NCBI Taxonomy" id="128206"/>
    <lineage>
        <taxon>Eukaryota</taxon>
        <taxon>Viridiplantae</taxon>
        <taxon>Streptophyta</taxon>
        <taxon>Embryophyta</taxon>
        <taxon>Bryophyta</taxon>
        <taxon>Sphagnophytina</taxon>
        <taxon>Sphagnopsida</taxon>
        <taxon>Sphagnales</taxon>
        <taxon>Sphagnaceae</taxon>
        <taxon>Sphagnum</taxon>
    </lineage>
</organism>
<evidence type="ECO:0008006" key="5">
    <source>
        <dbReference type="Google" id="ProtNLM"/>
    </source>
</evidence>
<feature type="transmembrane region" description="Helical" evidence="2">
    <location>
        <begin position="245"/>
        <end position="272"/>
    </location>
</feature>
<feature type="transmembrane region" description="Helical" evidence="2">
    <location>
        <begin position="205"/>
        <end position="225"/>
    </location>
</feature>
<dbReference type="Proteomes" id="UP001497444">
    <property type="component" value="Chromosome 12"/>
</dbReference>
<dbReference type="InterPro" id="IPR021434">
    <property type="entry name" value="DUF3082"/>
</dbReference>
<dbReference type="EMBL" id="OZ020107">
    <property type="protein sequence ID" value="CAK9259315.1"/>
    <property type="molecule type" value="Genomic_DNA"/>
</dbReference>
<keyword evidence="4" id="KW-1185">Reference proteome</keyword>
<gene>
    <name evidence="3" type="ORF">CSSPJE1EN1_LOCUS4793</name>
</gene>
<evidence type="ECO:0000313" key="4">
    <source>
        <dbReference type="Proteomes" id="UP001497444"/>
    </source>
</evidence>
<keyword evidence="2" id="KW-0812">Transmembrane</keyword>
<evidence type="ECO:0000256" key="2">
    <source>
        <dbReference type="SAM" id="Phobius"/>
    </source>
</evidence>
<keyword evidence="2" id="KW-1133">Transmembrane helix</keyword>
<proteinExistence type="predicted"/>
<feature type="compositionally biased region" description="Basic and acidic residues" evidence="1">
    <location>
        <begin position="305"/>
        <end position="315"/>
    </location>
</feature>
<reference evidence="3" key="1">
    <citation type="submission" date="2024-02" db="EMBL/GenBank/DDBJ databases">
        <authorList>
            <consortium name="ELIXIR-Norway"/>
            <consortium name="Elixir Norway"/>
        </authorList>
    </citation>
    <scope>NUCLEOTIDE SEQUENCE</scope>
</reference>
<dbReference type="PANTHER" id="PTHR35733">
    <property type="entry name" value="OS02G0307800 PROTEIN"/>
    <property type="match status" value="1"/>
</dbReference>
<protein>
    <recommendedName>
        <fullName evidence="5">Transmembrane protein</fullName>
    </recommendedName>
</protein>
<feature type="transmembrane region" description="Helical" evidence="2">
    <location>
        <begin position="127"/>
        <end position="147"/>
    </location>
</feature>
<keyword evidence="2" id="KW-0472">Membrane</keyword>
<name>A0ABP0W138_9BRYO</name>
<dbReference type="PANTHER" id="PTHR35733:SF1">
    <property type="entry name" value="OS02G0307800 PROTEIN"/>
    <property type="match status" value="1"/>
</dbReference>
<sequence>MYATCCSSVWLGNQTLAVARRADGSGKHASLSRAHSLICATSITSFKPASSVERILLQRVVEDRNSKVGSSSSSSTALRFSVREIYELSQEIILQGRSAALGVEEGPIELPPAEIYDPLAIPETTPLQAVASILLTGAITVLLIRAVRRRSKRAKEMKFRSTGEESAKKSIKEQAKEAAAIRGGLLTKAAPPEVEGPKLNPLQTLLGAVMAAIIALVLYKFTTTVEAGFSDKAVSSNYSIRNLTITVRTIITGICYLATFVFAANSIGLTLYSLQLALNLDPPSSPTNDSIDKKRELLSDSPSSEEERSSEQEQR</sequence>
<dbReference type="Pfam" id="PF11282">
    <property type="entry name" value="DUF3082"/>
    <property type="match status" value="1"/>
</dbReference>